<gene>
    <name evidence="1" type="ORF">BAG01nite_10970</name>
</gene>
<organism evidence="1 2">
    <name type="scientific">Brevibacillus agri</name>
    <dbReference type="NCBI Taxonomy" id="51101"/>
    <lineage>
        <taxon>Bacteria</taxon>
        <taxon>Bacillati</taxon>
        <taxon>Bacillota</taxon>
        <taxon>Bacilli</taxon>
        <taxon>Bacillales</taxon>
        <taxon>Paenibacillaceae</taxon>
        <taxon>Brevibacillus</taxon>
    </lineage>
</organism>
<reference evidence="1 2" key="1">
    <citation type="submission" date="2019-06" db="EMBL/GenBank/DDBJ databases">
        <title>Whole genome shotgun sequence of Brevibacillus agri NBRC 15538.</title>
        <authorList>
            <person name="Hosoyama A."/>
            <person name="Uohara A."/>
            <person name="Ohji S."/>
            <person name="Ichikawa N."/>
        </authorList>
    </citation>
    <scope>NUCLEOTIDE SEQUENCE [LARGE SCALE GENOMIC DNA]</scope>
    <source>
        <strain evidence="1 2">NBRC 15538</strain>
    </source>
</reference>
<comment type="caution">
    <text evidence="1">The sequence shown here is derived from an EMBL/GenBank/DDBJ whole genome shotgun (WGS) entry which is preliminary data.</text>
</comment>
<evidence type="ECO:0000313" key="2">
    <source>
        <dbReference type="Proteomes" id="UP000317180"/>
    </source>
</evidence>
<keyword evidence="2" id="KW-1185">Reference proteome</keyword>
<sequence>MTKIPEKIRLKVNTMYSLILFVTLGLSALPSKMPIPKTIVSITDISS</sequence>
<protein>
    <submittedName>
        <fullName evidence="1">Uncharacterized protein</fullName>
    </submittedName>
</protein>
<dbReference type="EMBL" id="BJOD01000010">
    <property type="protein sequence ID" value="GED24995.1"/>
    <property type="molecule type" value="Genomic_DNA"/>
</dbReference>
<dbReference type="Proteomes" id="UP000317180">
    <property type="component" value="Unassembled WGS sequence"/>
</dbReference>
<proteinExistence type="predicted"/>
<name>A0ABQ0SMI4_9BACL</name>
<evidence type="ECO:0000313" key="1">
    <source>
        <dbReference type="EMBL" id="GED24995.1"/>
    </source>
</evidence>
<accession>A0ABQ0SMI4</accession>